<evidence type="ECO:0000256" key="1">
    <source>
        <dbReference type="SAM" id="Phobius"/>
    </source>
</evidence>
<reference evidence="2 3" key="1">
    <citation type="submission" date="2015-07" db="EMBL/GenBank/DDBJ databases">
        <title>The genome of Pseudoloma neurophilia, a relevant intracellular parasite of the zebrafish.</title>
        <authorList>
            <person name="Ndikumana S."/>
            <person name="Pelin A."/>
            <person name="Sanders J."/>
            <person name="Corradi N."/>
        </authorList>
    </citation>
    <scope>NUCLEOTIDE SEQUENCE [LARGE SCALE GENOMIC DNA]</scope>
    <source>
        <strain evidence="2 3">MK1</strain>
    </source>
</reference>
<sequence length="83" mass="9542">MFNNDLKIQQNRSKGDLSHNFDDINKIQNDQITENSIANGIVVPALSSLFFVSALFIGFGFLYKKYRKKTDQSDLEKLINEIE</sequence>
<evidence type="ECO:0000313" key="3">
    <source>
        <dbReference type="Proteomes" id="UP000051530"/>
    </source>
</evidence>
<feature type="transmembrane region" description="Helical" evidence="1">
    <location>
        <begin position="41"/>
        <end position="63"/>
    </location>
</feature>
<dbReference type="EMBL" id="LGUB01000504">
    <property type="protein sequence ID" value="KRH93068.1"/>
    <property type="molecule type" value="Genomic_DNA"/>
</dbReference>
<dbReference type="AlphaFoldDB" id="A0A0R0LUH0"/>
<name>A0A0R0LUH0_9MICR</name>
<keyword evidence="1" id="KW-0812">Transmembrane</keyword>
<keyword evidence="1" id="KW-1133">Transmembrane helix</keyword>
<proteinExistence type="predicted"/>
<comment type="caution">
    <text evidence="2">The sequence shown here is derived from an EMBL/GenBank/DDBJ whole genome shotgun (WGS) entry which is preliminary data.</text>
</comment>
<accession>A0A0R0LUH0</accession>
<gene>
    <name evidence="2" type="ORF">M153_1578000490</name>
</gene>
<protein>
    <submittedName>
        <fullName evidence="2">Uncharacterized protein</fullName>
    </submittedName>
</protein>
<dbReference type="Proteomes" id="UP000051530">
    <property type="component" value="Unassembled WGS sequence"/>
</dbReference>
<keyword evidence="3" id="KW-1185">Reference proteome</keyword>
<keyword evidence="1" id="KW-0472">Membrane</keyword>
<dbReference type="VEuPathDB" id="MicrosporidiaDB:M153_1578000490"/>
<evidence type="ECO:0000313" key="2">
    <source>
        <dbReference type="EMBL" id="KRH93068.1"/>
    </source>
</evidence>
<organism evidence="2 3">
    <name type="scientific">Pseudoloma neurophilia</name>
    <dbReference type="NCBI Taxonomy" id="146866"/>
    <lineage>
        <taxon>Eukaryota</taxon>
        <taxon>Fungi</taxon>
        <taxon>Fungi incertae sedis</taxon>
        <taxon>Microsporidia</taxon>
        <taxon>Pseudoloma</taxon>
    </lineage>
</organism>